<keyword evidence="2" id="KW-0732">Signal</keyword>
<dbReference type="PROSITE" id="PS51257">
    <property type="entry name" value="PROKAR_LIPOPROTEIN"/>
    <property type="match status" value="1"/>
</dbReference>
<proteinExistence type="predicted"/>
<feature type="signal peptide" evidence="2">
    <location>
        <begin position="1"/>
        <end position="20"/>
    </location>
</feature>
<evidence type="ECO:0008006" key="5">
    <source>
        <dbReference type="Google" id="ProtNLM"/>
    </source>
</evidence>
<gene>
    <name evidence="3" type="ORF">NCTC1934_01273</name>
</gene>
<feature type="region of interest" description="Disordered" evidence="1">
    <location>
        <begin position="50"/>
        <end position="83"/>
    </location>
</feature>
<dbReference type="RefSeq" id="WP_063821579.1">
    <property type="nucleotide sequence ID" value="NZ_UGRY01000002.1"/>
</dbReference>
<evidence type="ECO:0000313" key="4">
    <source>
        <dbReference type="Proteomes" id="UP000255467"/>
    </source>
</evidence>
<evidence type="ECO:0000256" key="2">
    <source>
        <dbReference type="SAM" id="SignalP"/>
    </source>
</evidence>
<evidence type="ECO:0000313" key="3">
    <source>
        <dbReference type="EMBL" id="SUA73824.1"/>
    </source>
</evidence>
<accession>A0A378Y9Q8</accession>
<feature type="compositionally biased region" description="Low complexity" evidence="1">
    <location>
        <begin position="50"/>
        <end position="75"/>
    </location>
</feature>
<dbReference type="STRING" id="1406858.GCA_000710895_00081"/>
<dbReference type="AlphaFoldDB" id="A0A378Y9Q8"/>
<name>A0A378Y9Q8_9NOCA</name>
<feature type="chain" id="PRO_5038743095" description="DUF732 domain-containing protein" evidence="2">
    <location>
        <begin position="21"/>
        <end position="144"/>
    </location>
</feature>
<reference evidence="3 4" key="1">
    <citation type="submission" date="2018-06" db="EMBL/GenBank/DDBJ databases">
        <authorList>
            <consortium name="Pathogen Informatics"/>
            <person name="Doyle S."/>
        </authorList>
    </citation>
    <scope>NUCLEOTIDE SEQUENCE [LARGE SCALE GENOMIC DNA]</scope>
    <source>
        <strain evidence="3 4">NCTC1934</strain>
    </source>
</reference>
<dbReference type="EMBL" id="UGRY01000002">
    <property type="protein sequence ID" value="SUA73824.1"/>
    <property type="molecule type" value="Genomic_DNA"/>
</dbReference>
<protein>
    <recommendedName>
        <fullName evidence="5">DUF732 domain-containing protein</fullName>
    </recommendedName>
</protein>
<dbReference type="Proteomes" id="UP000255467">
    <property type="component" value="Unassembled WGS sequence"/>
</dbReference>
<keyword evidence="4" id="KW-1185">Reference proteome</keyword>
<organism evidence="3 4">
    <name type="scientific">Nocardia otitidiscaviarum</name>
    <dbReference type="NCBI Taxonomy" id="1823"/>
    <lineage>
        <taxon>Bacteria</taxon>
        <taxon>Bacillati</taxon>
        <taxon>Actinomycetota</taxon>
        <taxon>Actinomycetes</taxon>
        <taxon>Mycobacteriales</taxon>
        <taxon>Nocardiaceae</taxon>
        <taxon>Nocardia</taxon>
    </lineage>
</organism>
<evidence type="ECO:0000256" key="1">
    <source>
        <dbReference type="SAM" id="MobiDB-lite"/>
    </source>
</evidence>
<sequence>MKRMSVVACVFGALALGLSGCGSDESSDVSGLGQAATSTTTAVETTAPATTTSFTYVEPPATAPTAPASAKQTTADGADTTCGQFRDLTDDTQKQVIDQVLAAHPGSQLEGSPNVALGTAKLACLASSYTDTPVAVAIRVTAAE</sequence>